<dbReference type="WBParaSite" id="TMUE_1000002689.1">
    <property type="protein sequence ID" value="TMUE_1000002689.1"/>
    <property type="gene ID" value="WBGene00295043"/>
</dbReference>
<reference evidence="2" key="1">
    <citation type="submission" date="2019-12" db="UniProtKB">
        <authorList>
            <consortium name="WormBaseParasite"/>
        </authorList>
    </citation>
    <scope>IDENTIFICATION</scope>
</reference>
<sequence>MSDPNNHEEIWRMVLLSGCIHSAAEKKIEVPQCFSDQYEAMLNKCWSISALRELHDDRKMAHFGYLHIRLGPAAFFPREIFRTCIAKVYKEITDQVQQNDDDEENFIHQIILPNLGSNIRVYRKPTNEGEGKTHYVILPKNRLVIRGATELTTTVLAIFDTDRKLLRAEIPSLLGGVLKVLTSTSYMDPTHSEQRVTVLMDLLHLQYAVLQLVLNCSDEIMEYNKKAVESLPSIIFNIITSIPSEACEFRKDVILLLRMFPKSRMRCLFLNNRSYFMATIGDFLHYLSFNLKPTAAQKGIQMFARFVQFPKYSTHLQTATVGVVNRVLEGMTKALAEPNLTVRHVELQSRRNFLSSNGYFVCVPFTRQFLVQRVIANRTTVTLMTLLFTNRSISSLVMSVLLNYLVEHIEVLADATLYHPLCADADPKANVHARLFQLFLGAVGTSSANDSVFKLHLTKLVNATTSLARQSENPGNALTVLCHVISTVCDHLIFAQDIANLVLSLLKGNALFRRPPRCQGCPFGFVPVNAGTIVHREAVSQSFHGAHSLSPPPQCHFPNAGDMMLRIMH</sequence>
<accession>A0A5S6Q697</accession>
<keyword evidence="1" id="KW-1185">Reference proteome</keyword>
<proteinExistence type="predicted"/>
<dbReference type="Pfam" id="PF20175">
    <property type="entry name" value="Tra1_central"/>
    <property type="match status" value="1"/>
</dbReference>
<dbReference type="InterPro" id="IPR046807">
    <property type="entry name" value="Tra1_central"/>
</dbReference>
<dbReference type="STRING" id="70415.A0A5S6Q697"/>
<organism evidence="1 2">
    <name type="scientific">Trichuris muris</name>
    <name type="common">Mouse whipworm</name>
    <dbReference type="NCBI Taxonomy" id="70415"/>
    <lineage>
        <taxon>Eukaryota</taxon>
        <taxon>Metazoa</taxon>
        <taxon>Ecdysozoa</taxon>
        <taxon>Nematoda</taxon>
        <taxon>Enoplea</taxon>
        <taxon>Dorylaimia</taxon>
        <taxon>Trichinellida</taxon>
        <taxon>Trichuridae</taxon>
        <taxon>Trichuris</taxon>
    </lineage>
</organism>
<dbReference type="Proteomes" id="UP000046395">
    <property type="component" value="Unassembled WGS sequence"/>
</dbReference>
<evidence type="ECO:0000313" key="1">
    <source>
        <dbReference type="Proteomes" id="UP000046395"/>
    </source>
</evidence>
<protein>
    <submittedName>
        <fullName evidence="2">Uncharacterized protein</fullName>
    </submittedName>
</protein>
<evidence type="ECO:0000313" key="2">
    <source>
        <dbReference type="WBParaSite" id="TMUE_1000002689.1"/>
    </source>
</evidence>
<name>A0A5S6Q697_TRIMR</name>
<dbReference type="AlphaFoldDB" id="A0A5S6Q697"/>